<name>A0A937W7P7_UNCTE</name>
<sequence>MEYRRLGHSGMQVSVIGLGTNNFGPRIDYPAAERVLHRAVDAGINFIETSNTYGDGQAEAFIGTALRHRREEVVLATKVVSNRGDGPNMHGGSRKHILAQVELSLQRLQTDYIDLYQIHYYDPHTRLEETLRTMDMLVQHGKVRYVGCSNFAAWQVAEAIGLASSLGIEPLVSVEPEYSMLKRAIEKELLPCCAHYNVGILPYFPLASGFLTGKYQRDQQAAPGTRLSVQTRRAETILTPENFDVLEQLAAFAAARSRPLVDLAFAWLLAHPQVRSVIAGATTPEQISANASAADWHLTADDMTELDGILRPLAHTWDTPTAHLQPFRPW</sequence>
<dbReference type="Gene3D" id="3.20.20.100">
    <property type="entry name" value="NADP-dependent oxidoreductase domain"/>
    <property type="match status" value="1"/>
</dbReference>
<dbReference type="GO" id="GO:0016491">
    <property type="term" value="F:oxidoreductase activity"/>
    <property type="evidence" value="ECO:0007669"/>
    <property type="project" value="UniProtKB-KW"/>
</dbReference>
<dbReference type="AlphaFoldDB" id="A0A937W7P7"/>
<keyword evidence="1" id="KW-0560">Oxidoreductase</keyword>
<dbReference type="PANTHER" id="PTHR43364:SF4">
    <property type="entry name" value="NAD(P)-LINKED OXIDOREDUCTASE SUPERFAMILY PROTEIN"/>
    <property type="match status" value="1"/>
</dbReference>
<evidence type="ECO:0000256" key="1">
    <source>
        <dbReference type="ARBA" id="ARBA00023002"/>
    </source>
</evidence>
<dbReference type="Proteomes" id="UP000712673">
    <property type="component" value="Unassembled WGS sequence"/>
</dbReference>
<evidence type="ECO:0000313" key="4">
    <source>
        <dbReference type="Proteomes" id="UP000712673"/>
    </source>
</evidence>
<dbReference type="PRINTS" id="PR00069">
    <property type="entry name" value="ALDKETRDTASE"/>
</dbReference>
<reference evidence="3" key="1">
    <citation type="submission" date="2019-03" db="EMBL/GenBank/DDBJ databases">
        <title>Lake Tanganyika Metagenome-Assembled Genomes (MAGs).</title>
        <authorList>
            <person name="Tran P."/>
        </authorList>
    </citation>
    <scope>NUCLEOTIDE SEQUENCE</scope>
    <source>
        <strain evidence="3">K_DeepCast_65m_m2_066</strain>
    </source>
</reference>
<dbReference type="Pfam" id="PF00248">
    <property type="entry name" value="Aldo_ket_red"/>
    <property type="match status" value="1"/>
</dbReference>
<evidence type="ECO:0000259" key="2">
    <source>
        <dbReference type="Pfam" id="PF00248"/>
    </source>
</evidence>
<dbReference type="InterPro" id="IPR050523">
    <property type="entry name" value="AKR_Detox_Biosynth"/>
</dbReference>
<dbReference type="FunFam" id="3.20.20.100:FF:000004">
    <property type="entry name" value="Oxidoreductase, aldo/keto reductase"/>
    <property type="match status" value="1"/>
</dbReference>
<dbReference type="SUPFAM" id="SSF51430">
    <property type="entry name" value="NAD(P)-linked oxidoreductase"/>
    <property type="match status" value="1"/>
</dbReference>
<organism evidence="3 4">
    <name type="scientific">Tectimicrobiota bacterium</name>
    <dbReference type="NCBI Taxonomy" id="2528274"/>
    <lineage>
        <taxon>Bacteria</taxon>
        <taxon>Pseudomonadati</taxon>
        <taxon>Nitrospinota/Tectimicrobiota group</taxon>
        <taxon>Candidatus Tectimicrobiota</taxon>
    </lineage>
</organism>
<protein>
    <submittedName>
        <fullName evidence="3">Aldo/keto reductase</fullName>
    </submittedName>
</protein>
<accession>A0A937W7P7</accession>
<dbReference type="InterPro" id="IPR023210">
    <property type="entry name" value="NADP_OxRdtase_dom"/>
</dbReference>
<dbReference type="GO" id="GO:0005829">
    <property type="term" value="C:cytosol"/>
    <property type="evidence" value="ECO:0007669"/>
    <property type="project" value="TreeGrafter"/>
</dbReference>
<comment type="caution">
    <text evidence="3">The sequence shown here is derived from an EMBL/GenBank/DDBJ whole genome shotgun (WGS) entry which is preliminary data.</text>
</comment>
<dbReference type="EMBL" id="VGLS01000948">
    <property type="protein sequence ID" value="MBM3226541.1"/>
    <property type="molecule type" value="Genomic_DNA"/>
</dbReference>
<proteinExistence type="predicted"/>
<evidence type="ECO:0000313" key="3">
    <source>
        <dbReference type="EMBL" id="MBM3226541.1"/>
    </source>
</evidence>
<dbReference type="InterPro" id="IPR036812">
    <property type="entry name" value="NAD(P)_OxRdtase_dom_sf"/>
</dbReference>
<dbReference type="InterPro" id="IPR020471">
    <property type="entry name" value="AKR"/>
</dbReference>
<gene>
    <name evidence="3" type="ORF">FJZ47_22485</name>
</gene>
<dbReference type="PANTHER" id="PTHR43364">
    <property type="entry name" value="NADH-SPECIFIC METHYLGLYOXAL REDUCTASE-RELATED"/>
    <property type="match status" value="1"/>
</dbReference>
<feature type="domain" description="NADP-dependent oxidoreductase" evidence="2">
    <location>
        <begin position="16"/>
        <end position="310"/>
    </location>
</feature>